<reference evidence="2 3" key="1">
    <citation type="journal article" date="2023" name="Front. Microbiol.">
        <title>Phylogeography and host specificity of Pasteurellaceae pathogenic to sea-farmed fish in the north-east Atlantic.</title>
        <authorList>
            <person name="Gulla S."/>
            <person name="Colquhoun D.J."/>
            <person name="Olsen A.B."/>
            <person name="Spilsberg B."/>
            <person name="Lagesen K."/>
            <person name="Aakesson C.P."/>
            <person name="Strom S."/>
            <person name="Manji F."/>
            <person name="Birkbeck T.H."/>
            <person name="Nilsen H.K."/>
        </authorList>
    </citation>
    <scope>NUCLEOTIDE SEQUENCE [LARGE SCALE GENOMIC DNA]</scope>
    <source>
        <strain evidence="2 3">NVIB3131</strain>
    </source>
</reference>
<proteinExistence type="predicted"/>
<name>A0AAW8CET6_9PAST</name>
<keyword evidence="1" id="KW-0732">Signal</keyword>
<dbReference type="PANTHER" id="PTHR37841">
    <property type="entry name" value="GLR2918 PROTEIN"/>
    <property type="match status" value="1"/>
</dbReference>
<dbReference type="RefSeq" id="WP_306348428.1">
    <property type="nucleotide sequence ID" value="NZ_JASAWV010000003.1"/>
</dbReference>
<accession>A0AAW8CET6</accession>
<comment type="caution">
    <text evidence="2">The sequence shown here is derived from an EMBL/GenBank/DDBJ whole genome shotgun (WGS) entry which is preliminary data.</text>
</comment>
<keyword evidence="3" id="KW-1185">Reference proteome</keyword>
<organism evidence="2 3">
    <name type="scientific">Phocoenobacter atlanticus subsp. atlanticus</name>
    <dbReference type="NCBI Taxonomy" id="3061285"/>
    <lineage>
        <taxon>Bacteria</taxon>
        <taxon>Pseudomonadati</taxon>
        <taxon>Pseudomonadota</taxon>
        <taxon>Gammaproteobacteria</taxon>
        <taxon>Pasteurellales</taxon>
        <taxon>Pasteurellaceae</taxon>
        <taxon>Phocoenobacter</taxon>
        <taxon>Phocoenobacter atlanticus</taxon>
    </lineage>
</organism>
<dbReference type="Pfam" id="PF14903">
    <property type="entry name" value="WG_beta_rep"/>
    <property type="match status" value="6"/>
</dbReference>
<feature type="chain" id="PRO_5043342169" evidence="1">
    <location>
        <begin position="24"/>
        <end position="748"/>
    </location>
</feature>
<sequence>MKKYLVIPKLLLLWLVMATTVFAEPISLPYDDVDFYWDKVAIIQKDHQYGLMNMQGKPLTEVKYDDFYWISEDLLAVKKAKLWALLDIKGKELSAFKYEKIRILSCGCSSDSDLNKNALKVTVNGKLGLIDKTGKKLTEFIYDKIEYFRGDFAEVTKGDKKGFLNKYYKEITGFKYPRIRRIEDLFIISNVDHYTSKKGVLDANGTLIYPVEYDDIKIFYSDFVAFRKGKLWGFGNNKGEIIVNTQFSYLTSFEFEGKHLFSVTKPNLGNGIINTLGEDIFSVKYGDYFYSLSSNCFFVYSRNNKVYLMDDKHNILRTFENIKFSKDWKNYIKIKQYKDDTLLSGVIDFNGNDIIPLKYTEIDSPKATEKVNIITVKTPQNKYGAYLFQHNKIEPLLAPIYDNLKALSEHYLLFEKDKVKGIMNSQGKVFVTDYDNAKSFDNYLAVSKNGLYGLFNVNAEQVVDYKYDHISRDRSGYIYIEKGSKKGALDPNFNIIYPPIYDRLYIRKNYVIFEKDGITGLGDLHGNITVYDKKYLYISDIFLNSDKYFIVTTRDYSTGLIDLYGNVLIKPMKKIDDIQFVKDNNSFYEIRNYRGKVGLMDLNGNILLKPRYSKISTLSPKRLRIYKHRRVNIYDINSKKLIPTNYSYVTEISNDLLVAETINRKTRGTDYPKALLNNQGVVLGKLVDTLKRANPFDMAKYGKVSSHYPEMISRGNNAMRQRSSLITAYTRSGWKVYDKKGNVVFKQD</sequence>
<evidence type="ECO:0000313" key="2">
    <source>
        <dbReference type="EMBL" id="MDP8147966.1"/>
    </source>
</evidence>
<evidence type="ECO:0000313" key="3">
    <source>
        <dbReference type="Proteomes" id="UP001226020"/>
    </source>
</evidence>
<dbReference type="Proteomes" id="UP001226020">
    <property type="component" value="Unassembled WGS sequence"/>
</dbReference>
<dbReference type="InterPro" id="IPR032774">
    <property type="entry name" value="WG_beta_rep"/>
</dbReference>
<dbReference type="EMBL" id="JASAXT010000003">
    <property type="protein sequence ID" value="MDP8147966.1"/>
    <property type="molecule type" value="Genomic_DNA"/>
</dbReference>
<evidence type="ECO:0000256" key="1">
    <source>
        <dbReference type="SAM" id="SignalP"/>
    </source>
</evidence>
<protein>
    <submittedName>
        <fullName evidence="2">WG repeat-containing protein</fullName>
    </submittedName>
</protein>
<gene>
    <name evidence="2" type="ORF">QJU57_02585</name>
</gene>
<feature type="signal peptide" evidence="1">
    <location>
        <begin position="1"/>
        <end position="23"/>
    </location>
</feature>
<dbReference type="AlphaFoldDB" id="A0AAW8CET6"/>
<dbReference type="PANTHER" id="PTHR37841:SF1">
    <property type="entry name" value="DUF3298 DOMAIN-CONTAINING PROTEIN"/>
    <property type="match status" value="1"/>
</dbReference>